<sequence>MDKPLSAPSGTGAGRIVVMGVSGCGKSTVGELLGQRIASEFLDGDSLHPQANIAKMSAGIPLDDADREPWLGEIGKRLAAEDGKPLIIACSALKRKYRDQIRAQAPDTVFIHLNGSFELLSQRMAERTGHFMPVELLKSQFETLDELQADERGVVLDISASPQQLVNDAADWLGNA</sequence>
<keyword evidence="6 9" id="KW-0418">Kinase</keyword>
<name>A0ABX4N1G7_9MICC</name>
<dbReference type="SUPFAM" id="SSF52540">
    <property type="entry name" value="P-loop containing nucleoside triphosphate hydrolases"/>
    <property type="match status" value="1"/>
</dbReference>
<dbReference type="EC" id="2.7.1.12" evidence="3 9"/>
<evidence type="ECO:0000313" key="10">
    <source>
        <dbReference type="EMBL" id="PJJ45639.1"/>
    </source>
</evidence>
<organism evidence="10 11">
    <name type="scientific">Glutamicibacter mysorens</name>
    <dbReference type="NCBI Taxonomy" id="257984"/>
    <lineage>
        <taxon>Bacteria</taxon>
        <taxon>Bacillati</taxon>
        <taxon>Actinomycetota</taxon>
        <taxon>Actinomycetes</taxon>
        <taxon>Micrococcales</taxon>
        <taxon>Micrococcaceae</taxon>
        <taxon>Glutamicibacter</taxon>
    </lineage>
</organism>
<gene>
    <name evidence="10" type="ORF">ATK23_2926</name>
</gene>
<dbReference type="Proteomes" id="UP000229263">
    <property type="component" value="Unassembled WGS sequence"/>
</dbReference>
<reference evidence="10 11" key="1">
    <citation type="submission" date="2017-11" db="EMBL/GenBank/DDBJ databases">
        <title>Sequencing the genomes of 1000 actinobacteria strains.</title>
        <authorList>
            <person name="Klenk H.-P."/>
        </authorList>
    </citation>
    <scope>NUCLEOTIDE SEQUENCE [LARGE SCALE GENOMIC DNA]</scope>
    <source>
        <strain evidence="10 11">DSM 12798</strain>
    </source>
</reference>
<evidence type="ECO:0000256" key="6">
    <source>
        <dbReference type="ARBA" id="ARBA00022777"/>
    </source>
</evidence>
<keyword evidence="11" id="KW-1185">Reference proteome</keyword>
<comment type="caution">
    <text evidence="10">The sequence shown here is derived from an EMBL/GenBank/DDBJ whole genome shotgun (WGS) entry which is preliminary data.</text>
</comment>
<dbReference type="Gene3D" id="3.40.50.300">
    <property type="entry name" value="P-loop containing nucleotide triphosphate hydrolases"/>
    <property type="match status" value="1"/>
</dbReference>
<evidence type="ECO:0000256" key="4">
    <source>
        <dbReference type="ARBA" id="ARBA00022679"/>
    </source>
</evidence>
<evidence type="ECO:0000256" key="8">
    <source>
        <dbReference type="ARBA" id="ARBA00048090"/>
    </source>
</evidence>
<dbReference type="Pfam" id="PF13671">
    <property type="entry name" value="AAA_33"/>
    <property type="match status" value="1"/>
</dbReference>
<dbReference type="EMBL" id="PGEY01000001">
    <property type="protein sequence ID" value="PJJ45639.1"/>
    <property type="molecule type" value="Genomic_DNA"/>
</dbReference>
<proteinExistence type="inferred from homology"/>
<dbReference type="InterPro" id="IPR006001">
    <property type="entry name" value="Therm_gnt_kin"/>
</dbReference>
<evidence type="ECO:0000256" key="3">
    <source>
        <dbReference type="ARBA" id="ARBA00012054"/>
    </source>
</evidence>
<evidence type="ECO:0000256" key="2">
    <source>
        <dbReference type="ARBA" id="ARBA00008420"/>
    </source>
</evidence>
<evidence type="ECO:0000313" key="11">
    <source>
        <dbReference type="Proteomes" id="UP000229263"/>
    </source>
</evidence>
<dbReference type="NCBIfam" id="TIGR01313">
    <property type="entry name" value="therm_gnt_kin"/>
    <property type="match status" value="1"/>
</dbReference>
<comment type="similarity">
    <text evidence="2 9">Belongs to the gluconokinase GntK/GntV family.</text>
</comment>
<accession>A0ABX4N1G7</accession>
<dbReference type="PANTHER" id="PTHR43442:SF3">
    <property type="entry name" value="GLUCONOKINASE-RELATED"/>
    <property type="match status" value="1"/>
</dbReference>
<keyword evidence="7 9" id="KW-0067">ATP-binding</keyword>
<evidence type="ECO:0000256" key="5">
    <source>
        <dbReference type="ARBA" id="ARBA00022741"/>
    </source>
</evidence>
<evidence type="ECO:0000256" key="1">
    <source>
        <dbReference type="ARBA" id="ARBA00004761"/>
    </source>
</evidence>
<comment type="catalytic activity">
    <reaction evidence="8 9">
        <text>D-gluconate + ATP = 6-phospho-D-gluconate + ADP + H(+)</text>
        <dbReference type="Rhea" id="RHEA:19433"/>
        <dbReference type="ChEBI" id="CHEBI:15378"/>
        <dbReference type="ChEBI" id="CHEBI:18391"/>
        <dbReference type="ChEBI" id="CHEBI:30616"/>
        <dbReference type="ChEBI" id="CHEBI:58759"/>
        <dbReference type="ChEBI" id="CHEBI:456216"/>
        <dbReference type="EC" id="2.7.1.12"/>
    </reaction>
</comment>
<dbReference type="InterPro" id="IPR027417">
    <property type="entry name" value="P-loop_NTPase"/>
</dbReference>
<dbReference type="PANTHER" id="PTHR43442">
    <property type="entry name" value="GLUCONOKINASE-RELATED"/>
    <property type="match status" value="1"/>
</dbReference>
<comment type="pathway">
    <text evidence="1">Carbohydrate acid metabolism.</text>
</comment>
<dbReference type="CDD" id="cd02021">
    <property type="entry name" value="GntK"/>
    <property type="match status" value="1"/>
</dbReference>
<keyword evidence="4 9" id="KW-0808">Transferase</keyword>
<evidence type="ECO:0000256" key="9">
    <source>
        <dbReference type="RuleBase" id="RU363066"/>
    </source>
</evidence>
<keyword evidence="5 9" id="KW-0547">Nucleotide-binding</keyword>
<evidence type="ECO:0000256" key="7">
    <source>
        <dbReference type="ARBA" id="ARBA00022840"/>
    </source>
</evidence>
<protein>
    <recommendedName>
        <fullName evidence="3 9">Gluconokinase</fullName>
        <ecNumber evidence="3 9">2.7.1.12</ecNumber>
    </recommendedName>
</protein>